<dbReference type="Gene3D" id="1.10.1610.10">
    <property type="match status" value="1"/>
</dbReference>
<evidence type="ECO:0000256" key="9">
    <source>
        <dbReference type="ARBA" id="ARBA00047340"/>
    </source>
</evidence>
<dbReference type="GO" id="GO:0008939">
    <property type="term" value="F:nicotinate-nucleotide-dimethylbenzimidazole phosphoribosyltransferase activity"/>
    <property type="evidence" value="ECO:0007669"/>
    <property type="project" value="UniProtKB-UniRule"/>
</dbReference>
<dbReference type="RefSeq" id="WP_108825016.1">
    <property type="nucleotide sequence ID" value="NZ_CP023004.1"/>
</dbReference>
<organism evidence="11 12">
    <name type="scientific">Ereboglobus luteus</name>
    <dbReference type="NCBI Taxonomy" id="1796921"/>
    <lineage>
        <taxon>Bacteria</taxon>
        <taxon>Pseudomonadati</taxon>
        <taxon>Verrucomicrobiota</taxon>
        <taxon>Opitutia</taxon>
        <taxon>Opitutales</taxon>
        <taxon>Opitutaceae</taxon>
        <taxon>Ereboglobus</taxon>
    </lineage>
</organism>
<keyword evidence="7 10" id="KW-0808">Transferase</keyword>
<accession>A0A2U8E341</accession>
<evidence type="ECO:0000313" key="12">
    <source>
        <dbReference type="Proteomes" id="UP000244896"/>
    </source>
</evidence>
<dbReference type="OrthoDB" id="9781491at2"/>
<keyword evidence="6 10" id="KW-0328">Glycosyltransferase</keyword>
<dbReference type="SUPFAM" id="SSF52733">
    <property type="entry name" value="Nicotinate mononucleotide:5,6-dimethylbenzimidazole phosphoribosyltransferase (CobT)"/>
    <property type="match status" value="1"/>
</dbReference>
<dbReference type="AlphaFoldDB" id="A0A2U8E341"/>
<comment type="pathway">
    <text evidence="1 10">Nucleoside biosynthesis; alpha-ribazole biosynthesis; alpha-ribazole from 5,6-dimethylbenzimidazole: step 1/2.</text>
</comment>
<dbReference type="Proteomes" id="UP000244896">
    <property type="component" value="Chromosome"/>
</dbReference>
<dbReference type="NCBIfam" id="TIGR03160">
    <property type="entry name" value="cobT_DBIPRT"/>
    <property type="match status" value="1"/>
</dbReference>
<gene>
    <name evidence="10 11" type="primary">cobT</name>
    <name evidence="11" type="ORF">CKA38_08105</name>
</gene>
<evidence type="ECO:0000256" key="3">
    <source>
        <dbReference type="ARBA" id="ARBA00011991"/>
    </source>
</evidence>
<proteinExistence type="inferred from homology"/>
<keyword evidence="12" id="KW-1185">Reference proteome</keyword>
<name>A0A2U8E341_9BACT</name>
<dbReference type="PANTHER" id="PTHR43463">
    <property type="entry name" value="NICOTINATE-NUCLEOTIDE--DIMETHYLBENZIMIDAZOLE PHOSPHORIBOSYLTRANSFERASE"/>
    <property type="match status" value="1"/>
</dbReference>
<evidence type="ECO:0000256" key="2">
    <source>
        <dbReference type="ARBA" id="ARBA00007110"/>
    </source>
</evidence>
<evidence type="ECO:0000256" key="7">
    <source>
        <dbReference type="ARBA" id="ARBA00022679"/>
    </source>
</evidence>
<dbReference type="EC" id="2.4.2.21" evidence="3 10"/>
<dbReference type="PANTHER" id="PTHR43463:SF1">
    <property type="entry name" value="NICOTINATE-NUCLEOTIDE--DIMETHYLBENZIMIDAZOLE PHOSPHORIBOSYLTRANSFERASE"/>
    <property type="match status" value="1"/>
</dbReference>
<comment type="function">
    <text evidence="10">Catalyzes the synthesis of alpha-ribazole-5'-phosphate from nicotinate mononucleotide (NAMN) and 5,6-dimethylbenzimidazole (DMB).</text>
</comment>
<sequence length="345" mass="36039">MTNPTIPPLSRELEPALRAAIDNKTKPPGSLGRLEEVALRLGLMQGTLAPELRAPASLVFAGDHGLADEGVSPFPKAVTVQMVLNFLAGGAAINVFARQHGLHLKVIDAGVAGALPEHPDLIARKVMPGTRNALREPAMTPAEVELCFAHADRIIGDLHARGCNAVIFGEMGIGNTSIASLLMSALTGTPLEDCTGRGAGHDPAGLARKIDILKRVQARHGPITDPRAALAAYGGCEVAMMAGAMLSAASRRMLVMNDGFIVTSALLVASRINPAVLDYTIFGHTSAEGAHPKLVSRLGGKPLIALDLRLGEGTGAALAWPLVMSAAAFLREMATFESAKISNRE</sequence>
<dbReference type="EMBL" id="CP023004">
    <property type="protein sequence ID" value="AWI09205.1"/>
    <property type="molecule type" value="Genomic_DNA"/>
</dbReference>
<dbReference type="UniPathway" id="UPA00061">
    <property type="reaction ID" value="UER00516"/>
</dbReference>
<comment type="similarity">
    <text evidence="2 10">Belongs to the CobT family.</text>
</comment>
<evidence type="ECO:0000256" key="5">
    <source>
        <dbReference type="ARBA" id="ARBA00022573"/>
    </source>
</evidence>
<evidence type="ECO:0000256" key="8">
    <source>
        <dbReference type="ARBA" id="ARBA00030686"/>
    </source>
</evidence>
<protein>
    <recommendedName>
        <fullName evidence="4 10">Nicotinate-nucleotide--dimethylbenzimidazole phosphoribosyltransferase</fullName>
        <shortName evidence="10">NN:DBI PRT</shortName>
        <ecNumber evidence="3 10">2.4.2.21</ecNumber>
    </recommendedName>
    <alternativeName>
        <fullName evidence="8 10">N(1)-alpha-phosphoribosyltransferase</fullName>
    </alternativeName>
</protein>
<evidence type="ECO:0000256" key="4">
    <source>
        <dbReference type="ARBA" id="ARBA00015486"/>
    </source>
</evidence>
<evidence type="ECO:0000256" key="1">
    <source>
        <dbReference type="ARBA" id="ARBA00005049"/>
    </source>
</evidence>
<evidence type="ECO:0000313" key="11">
    <source>
        <dbReference type="EMBL" id="AWI09205.1"/>
    </source>
</evidence>
<dbReference type="FunFam" id="3.40.50.10210:FF:000001">
    <property type="entry name" value="Nicotinate-nucleotide--dimethylbenzimidazole phosphoribosyltransferase"/>
    <property type="match status" value="1"/>
</dbReference>
<evidence type="ECO:0000256" key="6">
    <source>
        <dbReference type="ARBA" id="ARBA00022676"/>
    </source>
</evidence>
<dbReference type="InterPro" id="IPR036087">
    <property type="entry name" value="Nict_dMeBzImd_PRibTrfase_sf"/>
</dbReference>
<dbReference type="Pfam" id="PF02277">
    <property type="entry name" value="DBI_PRT"/>
    <property type="match status" value="1"/>
</dbReference>
<dbReference type="HAMAP" id="MF_00230">
    <property type="entry name" value="CobT"/>
    <property type="match status" value="1"/>
</dbReference>
<dbReference type="InterPro" id="IPR003200">
    <property type="entry name" value="Nict_dMeBzImd_PRibTrfase"/>
</dbReference>
<keyword evidence="5 10" id="KW-0169">Cobalamin biosynthesis</keyword>
<evidence type="ECO:0000256" key="10">
    <source>
        <dbReference type="HAMAP-Rule" id="MF_00230"/>
    </source>
</evidence>
<dbReference type="CDD" id="cd02439">
    <property type="entry name" value="DMB-PRT_CobT"/>
    <property type="match status" value="1"/>
</dbReference>
<dbReference type="InterPro" id="IPR017846">
    <property type="entry name" value="Nict_dMeBzImd_PRibTrfase_bact"/>
</dbReference>
<dbReference type="NCBIfam" id="NF000996">
    <property type="entry name" value="PRK00105.1"/>
    <property type="match status" value="1"/>
</dbReference>
<feature type="active site" description="Proton acceptor" evidence="10">
    <location>
        <position position="312"/>
    </location>
</feature>
<dbReference type="InterPro" id="IPR023195">
    <property type="entry name" value="Nict_dMeBzImd_PRibTrfase_N"/>
</dbReference>
<comment type="catalytic activity">
    <reaction evidence="9 10">
        <text>5,6-dimethylbenzimidazole + nicotinate beta-D-ribonucleotide = alpha-ribazole 5'-phosphate + nicotinate + H(+)</text>
        <dbReference type="Rhea" id="RHEA:11196"/>
        <dbReference type="ChEBI" id="CHEBI:15378"/>
        <dbReference type="ChEBI" id="CHEBI:15890"/>
        <dbReference type="ChEBI" id="CHEBI:32544"/>
        <dbReference type="ChEBI" id="CHEBI:57502"/>
        <dbReference type="ChEBI" id="CHEBI:57918"/>
        <dbReference type="EC" id="2.4.2.21"/>
    </reaction>
</comment>
<dbReference type="GO" id="GO:0009236">
    <property type="term" value="P:cobalamin biosynthetic process"/>
    <property type="evidence" value="ECO:0007669"/>
    <property type="project" value="UniProtKB-UniRule"/>
</dbReference>
<dbReference type="KEGG" id="elut:CKA38_08105"/>
<dbReference type="Gene3D" id="3.40.50.10210">
    <property type="match status" value="1"/>
</dbReference>
<reference evidence="11 12" key="1">
    <citation type="journal article" date="2018" name="Syst. Appl. Microbiol.">
        <title>Ereboglobus luteus gen. nov. sp. nov. from cockroach guts, and new insights into the oxygen relationship of the genera Opitutus and Didymococcus (Verrucomicrobia: Opitutaceae).</title>
        <authorList>
            <person name="Tegtmeier D."/>
            <person name="Belitz A."/>
            <person name="Radek R."/>
            <person name="Heimerl T."/>
            <person name="Brune A."/>
        </authorList>
    </citation>
    <scope>NUCLEOTIDE SEQUENCE [LARGE SCALE GENOMIC DNA]</scope>
    <source>
        <strain evidence="11 12">Ho45</strain>
    </source>
</reference>